<dbReference type="SUPFAM" id="SSF88697">
    <property type="entry name" value="PUA domain-like"/>
    <property type="match status" value="1"/>
</dbReference>
<organism evidence="9 10">
    <name type="scientific">Nitrogeniibacter mangrovi</name>
    <dbReference type="NCBI Taxonomy" id="2016596"/>
    <lineage>
        <taxon>Bacteria</taxon>
        <taxon>Pseudomonadati</taxon>
        <taxon>Pseudomonadota</taxon>
        <taxon>Betaproteobacteria</taxon>
        <taxon>Rhodocyclales</taxon>
        <taxon>Zoogloeaceae</taxon>
        <taxon>Nitrogeniibacter</taxon>
    </lineage>
</organism>
<evidence type="ECO:0000259" key="7">
    <source>
        <dbReference type="Pfam" id="PF09157"/>
    </source>
</evidence>
<evidence type="ECO:0000256" key="4">
    <source>
        <dbReference type="ARBA" id="ARBA00023235"/>
    </source>
</evidence>
<dbReference type="InterPro" id="IPR002501">
    <property type="entry name" value="PsdUridine_synth_N"/>
</dbReference>
<keyword evidence="3 5" id="KW-0819">tRNA processing</keyword>
<accession>A0A6C1B7M3</accession>
<dbReference type="HAMAP" id="MF_01080">
    <property type="entry name" value="TruB_bact"/>
    <property type="match status" value="1"/>
</dbReference>
<dbReference type="Pfam" id="PF01509">
    <property type="entry name" value="TruB_N"/>
    <property type="match status" value="1"/>
</dbReference>
<feature type="active site" description="Nucleophile" evidence="5">
    <location>
        <position position="57"/>
    </location>
</feature>
<dbReference type="InterPro" id="IPR036974">
    <property type="entry name" value="PUA_sf"/>
</dbReference>
<dbReference type="Proteomes" id="UP000501991">
    <property type="component" value="Chromosome"/>
</dbReference>
<comment type="catalytic activity">
    <reaction evidence="1 5">
        <text>uridine(55) in tRNA = pseudouridine(55) in tRNA</text>
        <dbReference type="Rhea" id="RHEA:42532"/>
        <dbReference type="Rhea" id="RHEA-COMP:10101"/>
        <dbReference type="Rhea" id="RHEA-COMP:10102"/>
        <dbReference type="ChEBI" id="CHEBI:65314"/>
        <dbReference type="ChEBI" id="CHEBI:65315"/>
        <dbReference type="EC" id="5.4.99.25"/>
    </reaction>
</comment>
<evidence type="ECO:0000256" key="3">
    <source>
        <dbReference type="ARBA" id="ARBA00022694"/>
    </source>
</evidence>
<dbReference type="Pfam" id="PF16198">
    <property type="entry name" value="TruB_C_2"/>
    <property type="match status" value="1"/>
</dbReference>
<dbReference type="InterPro" id="IPR032819">
    <property type="entry name" value="TruB_C"/>
</dbReference>
<dbReference type="CDD" id="cd21152">
    <property type="entry name" value="PUA_TruB_bacterial"/>
    <property type="match status" value="1"/>
</dbReference>
<dbReference type="InterPro" id="IPR014780">
    <property type="entry name" value="tRNA_psdUridine_synth_TruB"/>
</dbReference>
<sequence>MPSGAARQASARARPLKERVDGVLLLDKPVGISSNAALQRARRALGAAKAGHTGTLDPLASGLLPLAFGESTKFSQSLLDADKAYEAVVCLGVSTTTGDAEGEVLARAPVEASFADVEDAAAGFRGEIEQLPPMYSALKHAGRPLYEYAREGIDIERKRRRVTIYDLVCAPIDATHFRMTVRCSKGTYVRTLGEDIGHALGCGAHLSALRRTAIGAFCIDEAIGLDVVEAAGLDARAHLLPVDALIGELPRLDLNDDDARRLLHGQSTELAQVAAGRYRLYADDRFLGLGEVDGAGVLSSCRLVSTLVQS</sequence>
<evidence type="ECO:0000313" key="10">
    <source>
        <dbReference type="Proteomes" id="UP000501991"/>
    </source>
</evidence>
<keyword evidence="4 5" id="KW-0413">Isomerase</keyword>
<evidence type="ECO:0000256" key="2">
    <source>
        <dbReference type="ARBA" id="ARBA00005642"/>
    </source>
</evidence>
<reference evidence="9 10" key="1">
    <citation type="submission" date="2020-02" db="EMBL/GenBank/DDBJ databases">
        <title>Nitrogenibacter mangrovi gen. nov., sp. nov. isolated from mangrove sediment, a denitrifying betaproteobacterium.</title>
        <authorList>
            <person name="Liao H."/>
            <person name="Tian Y."/>
        </authorList>
    </citation>
    <scope>NUCLEOTIDE SEQUENCE [LARGE SCALE GENOMIC DNA]</scope>
    <source>
        <strain evidence="9 10">M9-3-2</strain>
    </source>
</reference>
<dbReference type="EMBL" id="CP048836">
    <property type="protein sequence ID" value="QID19766.1"/>
    <property type="molecule type" value="Genomic_DNA"/>
</dbReference>
<dbReference type="SUPFAM" id="SSF55120">
    <property type="entry name" value="Pseudouridine synthase"/>
    <property type="match status" value="1"/>
</dbReference>
<feature type="domain" description="tRNA pseudouridine synthase II TruB subfamily 1 C-terminal" evidence="7">
    <location>
        <begin position="250"/>
        <end position="304"/>
    </location>
</feature>
<evidence type="ECO:0000259" key="6">
    <source>
        <dbReference type="Pfam" id="PF01509"/>
    </source>
</evidence>
<dbReference type="Gene3D" id="3.30.2350.10">
    <property type="entry name" value="Pseudouridine synthase"/>
    <property type="match status" value="1"/>
</dbReference>
<feature type="domain" description="tRNA pseudouridylate synthase B C-terminal" evidence="8">
    <location>
        <begin position="190"/>
        <end position="245"/>
    </location>
</feature>
<dbReference type="InterPro" id="IPR015947">
    <property type="entry name" value="PUA-like_sf"/>
</dbReference>
<evidence type="ECO:0000256" key="5">
    <source>
        <dbReference type="HAMAP-Rule" id="MF_01080"/>
    </source>
</evidence>
<dbReference type="Gene3D" id="2.30.130.10">
    <property type="entry name" value="PUA domain"/>
    <property type="match status" value="1"/>
</dbReference>
<dbReference type="NCBIfam" id="TIGR00431">
    <property type="entry name" value="TruB"/>
    <property type="match status" value="1"/>
</dbReference>
<evidence type="ECO:0000259" key="8">
    <source>
        <dbReference type="Pfam" id="PF16198"/>
    </source>
</evidence>
<feature type="domain" description="Pseudouridine synthase II N-terminal" evidence="6">
    <location>
        <begin position="42"/>
        <end position="189"/>
    </location>
</feature>
<comment type="similarity">
    <text evidence="2 5">Belongs to the pseudouridine synthase TruB family. Type 1 subfamily.</text>
</comment>
<proteinExistence type="inferred from homology"/>
<dbReference type="GO" id="GO:0031119">
    <property type="term" value="P:tRNA pseudouridine synthesis"/>
    <property type="evidence" value="ECO:0007669"/>
    <property type="project" value="UniProtKB-UniRule"/>
</dbReference>
<dbReference type="InterPro" id="IPR020103">
    <property type="entry name" value="PsdUridine_synth_cat_dom_sf"/>
</dbReference>
<dbReference type="KEGG" id="azq:G3580_08045"/>
<gene>
    <name evidence="5 9" type="primary">truB</name>
    <name evidence="9" type="ORF">G3580_08045</name>
</gene>
<dbReference type="InterPro" id="IPR015240">
    <property type="entry name" value="tRNA_sdUridine_synth_fam1_C"/>
</dbReference>
<dbReference type="GO" id="GO:0160148">
    <property type="term" value="F:tRNA pseudouridine(55) synthase activity"/>
    <property type="evidence" value="ECO:0007669"/>
    <property type="project" value="UniProtKB-EC"/>
</dbReference>
<keyword evidence="10" id="KW-1185">Reference proteome</keyword>
<comment type="function">
    <text evidence="5">Responsible for synthesis of pseudouridine from uracil-55 in the psi GC loop of transfer RNAs.</text>
</comment>
<dbReference type="CDD" id="cd02573">
    <property type="entry name" value="PseudoU_synth_EcTruB"/>
    <property type="match status" value="1"/>
</dbReference>
<dbReference type="AlphaFoldDB" id="A0A6C1B7M3"/>
<dbReference type="Pfam" id="PF09157">
    <property type="entry name" value="TruB-C_2"/>
    <property type="match status" value="1"/>
</dbReference>
<evidence type="ECO:0000256" key="1">
    <source>
        <dbReference type="ARBA" id="ARBA00000385"/>
    </source>
</evidence>
<evidence type="ECO:0000313" key="9">
    <source>
        <dbReference type="EMBL" id="QID19766.1"/>
    </source>
</evidence>
<protein>
    <recommendedName>
        <fullName evidence="5">tRNA pseudouridine synthase B</fullName>
        <ecNumber evidence="5">5.4.99.25</ecNumber>
    </recommendedName>
    <alternativeName>
        <fullName evidence="5">tRNA pseudouridine(55) synthase</fullName>
        <shortName evidence="5">Psi55 synthase</shortName>
    </alternativeName>
    <alternativeName>
        <fullName evidence="5">tRNA pseudouridylate synthase</fullName>
    </alternativeName>
    <alternativeName>
        <fullName evidence="5">tRNA-uridine isomerase</fullName>
    </alternativeName>
</protein>
<dbReference type="GO" id="GO:0003723">
    <property type="term" value="F:RNA binding"/>
    <property type="evidence" value="ECO:0007669"/>
    <property type="project" value="InterPro"/>
</dbReference>
<dbReference type="EC" id="5.4.99.25" evidence="5"/>
<dbReference type="PANTHER" id="PTHR13767:SF2">
    <property type="entry name" value="PSEUDOURIDYLATE SYNTHASE TRUB1"/>
    <property type="match status" value="1"/>
</dbReference>
<dbReference type="GO" id="GO:1990481">
    <property type="term" value="P:mRNA pseudouridine synthesis"/>
    <property type="evidence" value="ECO:0007669"/>
    <property type="project" value="TreeGrafter"/>
</dbReference>
<dbReference type="PANTHER" id="PTHR13767">
    <property type="entry name" value="TRNA-PSEUDOURIDINE SYNTHASE"/>
    <property type="match status" value="1"/>
</dbReference>
<name>A0A6C1B7M3_9RHOO</name>